<dbReference type="CDD" id="cd03014">
    <property type="entry name" value="PRX_Atyp2cys"/>
    <property type="match status" value="1"/>
</dbReference>
<comment type="catalytic activity">
    <reaction evidence="6">
        <text>a hydroperoxide + [thioredoxin]-dithiol = an alcohol + [thioredoxin]-disulfide + H2O</text>
        <dbReference type="Rhea" id="RHEA:62620"/>
        <dbReference type="Rhea" id="RHEA-COMP:10698"/>
        <dbReference type="Rhea" id="RHEA-COMP:10700"/>
        <dbReference type="ChEBI" id="CHEBI:15377"/>
        <dbReference type="ChEBI" id="CHEBI:29950"/>
        <dbReference type="ChEBI" id="CHEBI:30879"/>
        <dbReference type="ChEBI" id="CHEBI:35924"/>
        <dbReference type="ChEBI" id="CHEBI:50058"/>
        <dbReference type="EC" id="1.11.1.24"/>
    </reaction>
</comment>
<dbReference type="SUPFAM" id="SSF52833">
    <property type="entry name" value="Thioredoxin-like"/>
    <property type="match status" value="1"/>
</dbReference>
<proteinExistence type="inferred from homology"/>
<comment type="subunit">
    <text evidence="6">Homodimer.</text>
</comment>
<dbReference type="PANTHER" id="PTHR43110">
    <property type="entry name" value="THIOL PEROXIDASE"/>
    <property type="match status" value="1"/>
</dbReference>
<dbReference type="PANTHER" id="PTHR43110:SF1">
    <property type="entry name" value="THIOL PEROXIDASE"/>
    <property type="match status" value="1"/>
</dbReference>
<dbReference type="InterPro" id="IPR018219">
    <property type="entry name" value="Tpx_CS"/>
</dbReference>
<comment type="function">
    <text evidence="6">Thiol-specific peroxidase that catalyzes the reduction of hydrogen peroxide and organic hydroperoxides to water and alcohols, respectively. Plays a role in cell protection against oxidative stress by detoxifying peroxides.</text>
</comment>
<evidence type="ECO:0000256" key="5">
    <source>
        <dbReference type="ARBA" id="ARBA00023284"/>
    </source>
</evidence>
<dbReference type="InterPro" id="IPR036249">
    <property type="entry name" value="Thioredoxin-like_sf"/>
</dbReference>
<dbReference type="PROSITE" id="PS51352">
    <property type="entry name" value="THIOREDOXIN_2"/>
    <property type="match status" value="1"/>
</dbReference>
<dbReference type="OrthoDB" id="9781543at2"/>
<dbReference type="NCBIfam" id="NF001808">
    <property type="entry name" value="PRK00522.1"/>
    <property type="match status" value="1"/>
</dbReference>
<dbReference type="GO" id="GO:0008379">
    <property type="term" value="F:thioredoxin peroxidase activity"/>
    <property type="evidence" value="ECO:0007669"/>
    <property type="project" value="UniProtKB-UniRule"/>
</dbReference>
<reference evidence="9 10" key="1">
    <citation type="submission" date="2017-07" db="EMBL/GenBank/DDBJ databases">
        <title>Leptospira spp. isolated from tropical soils.</title>
        <authorList>
            <person name="Thibeaux R."/>
            <person name="Iraola G."/>
            <person name="Ferres I."/>
            <person name="Bierque E."/>
            <person name="Girault D."/>
            <person name="Soupe-Gilbert M.-E."/>
            <person name="Picardeau M."/>
            <person name="Goarant C."/>
        </authorList>
    </citation>
    <scope>NUCLEOTIDE SEQUENCE [LARGE SCALE GENOMIC DNA]</scope>
    <source>
        <strain evidence="9 10">FH2-B-A1</strain>
    </source>
</reference>
<keyword evidence="2 6" id="KW-0049">Antioxidant</keyword>
<dbReference type="HAMAP" id="MF_00269">
    <property type="entry name" value="Tpx"/>
    <property type="match status" value="1"/>
</dbReference>
<keyword evidence="3 6" id="KW-0560">Oxidoreductase</keyword>
<dbReference type="InterPro" id="IPR002065">
    <property type="entry name" value="TPX"/>
</dbReference>
<dbReference type="Gene3D" id="3.40.30.10">
    <property type="entry name" value="Glutaredoxin"/>
    <property type="match status" value="1"/>
</dbReference>
<evidence type="ECO:0000256" key="1">
    <source>
        <dbReference type="ARBA" id="ARBA00022559"/>
    </source>
</evidence>
<evidence type="ECO:0000256" key="4">
    <source>
        <dbReference type="ARBA" id="ARBA00023157"/>
    </source>
</evidence>
<name>A0A2N0AFX6_9LEPT</name>
<evidence type="ECO:0000313" key="10">
    <source>
        <dbReference type="Proteomes" id="UP000232145"/>
    </source>
</evidence>
<accession>A0A2N0AFX6</accession>
<gene>
    <name evidence="6" type="primary">tpx</name>
    <name evidence="9" type="ORF">CH364_17775</name>
</gene>
<feature type="active site" description="Cysteine sulfenic acid (-SOH) intermediate" evidence="6">
    <location>
        <position position="60"/>
    </location>
</feature>
<evidence type="ECO:0000256" key="6">
    <source>
        <dbReference type="HAMAP-Rule" id="MF_00269"/>
    </source>
</evidence>
<dbReference type="EMBL" id="NPDX01000007">
    <property type="protein sequence ID" value="PJZ83133.1"/>
    <property type="molecule type" value="Genomic_DNA"/>
</dbReference>
<dbReference type="EC" id="1.11.1.24" evidence="6"/>
<protein>
    <recommendedName>
        <fullName evidence="6">Thiol peroxidase</fullName>
        <shortName evidence="6">Tpx</shortName>
        <ecNumber evidence="6">1.11.1.24</ecNumber>
    </recommendedName>
    <alternativeName>
        <fullName evidence="6">Peroxiredoxin tpx</fullName>
        <shortName evidence="6">Prx</shortName>
    </alternativeName>
    <alternativeName>
        <fullName evidence="6">Thioredoxin peroxidase</fullName>
    </alternativeName>
    <alternativeName>
        <fullName evidence="6">Thioredoxin-dependent peroxiredoxin</fullName>
    </alternativeName>
</protein>
<evidence type="ECO:0000313" key="9">
    <source>
        <dbReference type="EMBL" id="PJZ83133.1"/>
    </source>
</evidence>
<keyword evidence="5 6" id="KW-0676">Redox-active center</keyword>
<keyword evidence="1 6" id="KW-0575">Peroxidase</keyword>
<feature type="disulfide bond" description="Redox-active" evidence="6">
    <location>
        <begin position="60"/>
        <end position="94"/>
    </location>
</feature>
<dbReference type="InterPro" id="IPR013740">
    <property type="entry name" value="Redoxin"/>
</dbReference>
<dbReference type="Proteomes" id="UP000232145">
    <property type="component" value="Unassembled WGS sequence"/>
</dbReference>
<keyword evidence="10" id="KW-1185">Reference proteome</keyword>
<sequence>MAQVTLKGNPVPLEGSIPKPGDKAPDFKVAKQDLGELTLKDLAGKVKILVAVPSLDTAVCAIETKKFNEKVAKENGITTLIISGDLPFAMKRFCSTEGIDSENLITGSQFKDFSFSKNYGTHIAAGPLAGLSARAVFVVDKDDIIRYTELVPEIGSEPNYDTVFSEAKKLV</sequence>
<dbReference type="InterPro" id="IPR050455">
    <property type="entry name" value="Tpx_Peroxidase_subfamily"/>
</dbReference>
<comment type="caution">
    <text evidence="9">The sequence shown here is derived from an EMBL/GenBank/DDBJ whole genome shotgun (WGS) entry which is preliminary data.</text>
</comment>
<dbReference type="Pfam" id="PF08534">
    <property type="entry name" value="Redoxin"/>
    <property type="match status" value="1"/>
</dbReference>
<evidence type="ECO:0000259" key="8">
    <source>
        <dbReference type="PROSITE" id="PS51352"/>
    </source>
</evidence>
<comment type="similarity">
    <text evidence="6">Belongs to the peroxiredoxin family. Tpx subfamily.</text>
</comment>
<dbReference type="AlphaFoldDB" id="A0A2N0AFX6"/>
<evidence type="ECO:0000256" key="7">
    <source>
        <dbReference type="SAM" id="MobiDB-lite"/>
    </source>
</evidence>
<comment type="miscellaneous">
    <text evidence="6">The active site is a conserved redox-active cysteine residue, the peroxidatic cysteine (C(P)), which makes the nucleophilic attack on the peroxide substrate. The peroxide oxidizes the C(P)-SH to cysteine sulfenic acid (C(P)-SOH), which then reacts with another cysteine residue, the resolving cysteine (C(R)), to form a disulfide bridge. The disulfide is subsequently reduced by an appropriate electron donor to complete the catalytic cycle. In this atypical 2-Cys peroxiredoxin, C(R) is present in the same subunit to form an intramolecular disulfide. The disulfide is subsequently reduced by thioredoxin.</text>
</comment>
<dbReference type="InterPro" id="IPR013766">
    <property type="entry name" value="Thioredoxin_domain"/>
</dbReference>
<evidence type="ECO:0000256" key="3">
    <source>
        <dbReference type="ARBA" id="ARBA00023002"/>
    </source>
</evidence>
<organism evidence="9 10">
    <name type="scientific">Leptospira harrisiae</name>
    <dbReference type="NCBI Taxonomy" id="2023189"/>
    <lineage>
        <taxon>Bacteria</taxon>
        <taxon>Pseudomonadati</taxon>
        <taxon>Spirochaetota</taxon>
        <taxon>Spirochaetia</taxon>
        <taxon>Leptospirales</taxon>
        <taxon>Leptospiraceae</taxon>
        <taxon>Leptospira</taxon>
    </lineage>
</organism>
<dbReference type="RefSeq" id="WP_100744135.1">
    <property type="nucleotide sequence ID" value="NZ_NPDW01000002.1"/>
</dbReference>
<dbReference type="PROSITE" id="PS01265">
    <property type="entry name" value="TPX"/>
    <property type="match status" value="1"/>
</dbReference>
<keyword evidence="4 6" id="KW-1015">Disulfide bond</keyword>
<feature type="domain" description="Thioredoxin" evidence="8">
    <location>
        <begin position="18"/>
        <end position="171"/>
    </location>
</feature>
<feature type="region of interest" description="Disordered" evidence="7">
    <location>
        <begin position="1"/>
        <end position="24"/>
    </location>
</feature>
<evidence type="ECO:0000256" key="2">
    <source>
        <dbReference type="ARBA" id="ARBA00022862"/>
    </source>
</evidence>